<protein>
    <submittedName>
        <fullName evidence="1">Uncharacterized protein</fullName>
    </submittedName>
</protein>
<sequence length="494" mass="55908">MLTISSVVHNAILLPAWREIQSTLMEHMHEFVVPYKDNPSALQILLSICGDAFAKQFFSSERAHAYLLVEPYMSADTRNELECQLLSQLLAFLAPHMSNMLQSKTMHQLKNSIEESYALHVAALPSTASTIEQAATNAIHHLHGHFFIPPVSAPPLRAAPTSSFLTIVSNQSVRYPLEADATLAAQALVDEANMFQSCHGRSLPTQLRQLLWFRRLYVPDTSVEIGWRLQANQSLLALPQPWTSPISSLLFRLVRDTLAEFPSTAVDDQPRLCDVLNMWYVLTKLQSSHFLYLALPLVRLFPSFDSKESQLVSCLHVFLNKYHRCGVSRSDLYASAQRVWLDVGVQYASLFHHVDGIFAHTKLDLAEKPSQLFVPYAGRPWTHHERNVHVNSFDVYCPPCRWIQRAFVGYLPHRAVEFVWDQCMLSSQGWQTCLEHFCVDVCGLLLPQLELATSVVQLEAAMDSGPRGLFTQDVRRAFQLRAPSGLNEQRRSSS</sequence>
<organism evidence="1">
    <name type="scientific">Aphanomyces astaci</name>
    <name type="common">Crayfish plague agent</name>
    <dbReference type="NCBI Taxonomy" id="112090"/>
    <lineage>
        <taxon>Eukaryota</taxon>
        <taxon>Sar</taxon>
        <taxon>Stramenopiles</taxon>
        <taxon>Oomycota</taxon>
        <taxon>Saprolegniomycetes</taxon>
        <taxon>Saprolegniales</taxon>
        <taxon>Verrucalvaceae</taxon>
        <taxon>Aphanomyces</taxon>
    </lineage>
</organism>
<dbReference type="AlphaFoldDB" id="W4H558"/>
<name>W4H558_APHAT</name>
<accession>W4H558</accession>
<dbReference type="OrthoDB" id="64107at2759"/>
<gene>
    <name evidence="1" type="ORF">H257_01828</name>
</gene>
<dbReference type="RefSeq" id="XP_009823530.1">
    <property type="nucleotide sequence ID" value="XM_009825228.1"/>
</dbReference>
<dbReference type="EMBL" id="KI913116">
    <property type="protein sequence ID" value="ETV86731.1"/>
    <property type="molecule type" value="Genomic_DNA"/>
</dbReference>
<reference evidence="1" key="1">
    <citation type="submission" date="2013-12" db="EMBL/GenBank/DDBJ databases">
        <title>The Genome Sequence of Aphanomyces astaci APO3.</title>
        <authorList>
            <consortium name="The Broad Institute Genomics Platform"/>
            <person name="Russ C."/>
            <person name="Tyler B."/>
            <person name="van West P."/>
            <person name="Dieguez-Uribeondo J."/>
            <person name="Young S.K."/>
            <person name="Zeng Q."/>
            <person name="Gargeya S."/>
            <person name="Fitzgerald M."/>
            <person name="Abouelleil A."/>
            <person name="Alvarado L."/>
            <person name="Chapman S.B."/>
            <person name="Gainer-Dewar J."/>
            <person name="Goldberg J."/>
            <person name="Griggs A."/>
            <person name="Gujja S."/>
            <person name="Hansen M."/>
            <person name="Howarth C."/>
            <person name="Imamovic A."/>
            <person name="Ireland A."/>
            <person name="Larimer J."/>
            <person name="McCowan C."/>
            <person name="Murphy C."/>
            <person name="Pearson M."/>
            <person name="Poon T.W."/>
            <person name="Priest M."/>
            <person name="Roberts A."/>
            <person name="Saif S."/>
            <person name="Shea T."/>
            <person name="Sykes S."/>
            <person name="Wortman J."/>
            <person name="Nusbaum C."/>
            <person name="Birren B."/>
        </authorList>
    </citation>
    <scope>NUCLEOTIDE SEQUENCE [LARGE SCALE GENOMIC DNA]</scope>
    <source>
        <strain evidence="1">APO3</strain>
    </source>
</reference>
<proteinExistence type="predicted"/>
<dbReference type="GeneID" id="20803824"/>
<evidence type="ECO:0000313" key="1">
    <source>
        <dbReference type="EMBL" id="ETV86731.1"/>
    </source>
</evidence>
<dbReference type="VEuPathDB" id="FungiDB:H257_01828"/>